<protein>
    <recommendedName>
        <fullName evidence="8">Ribonuclease VapC</fullName>
        <shortName evidence="8">RNase VapC</shortName>
        <ecNumber evidence="8">3.1.-.-</ecNumber>
    </recommendedName>
    <alternativeName>
        <fullName evidence="8">Toxin VapC</fullName>
    </alternativeName>
</protein>
<evidence type="ECO:0000256" key="1">
    <source>
        <dbReference type="ARBA" id="ARBA00001946"/>
    </source>
</evidence>
<accession>A0A0P6VI02</accession>
<evidence type="ECO:0000256" key="2">
    <source>
        <dbReference type="ARBA" id="ARBA00022649"/>
    </source>
</evidence>
<keyword evidence="5 8" id="KW-0378">Hydrolase</keyword>
<comment type="caution">
    <text evidence="10">The sequence shown here is derived from an EMBL/GenBank/DDBJ whole genome shotgun (WGS) entry which is preliminary data.</text>
</comment>
<dbReference type="Proteomes" id="UP000048984">
    <property type="component" value="Unassembled WGS sequence"/>
</dbReference>
<evidence type="ECO:0000256" key="6">
    <source>
        <dbReference type="ARBA" id="ARBA00022842"/>
    </source>
</evidence>
<dbReference type="InterPro" id="IPR050556">
    <property type="entry name" value="Type_II_TA_system_RNase"/>
</dbReference>
<evidence type="ECO:0000256" key="5">
    <source>
        <dbReference type="ARBA" id="ARBA00022801"/>
    </source>
</evidence>
<keyword evidence="8" id="KW-0800">Toxin</keyword>
<keyword evidence="6 8" id="KW-0460">Magnesium</keyword>
<evidence type="ECO:0000256" key="4">
    <source>
        <dbReference type="ARBA" id="ARBA00022723"/>
    </source>
</evidence>
<dbReference type="STRING" id="665126.ABB55_05085"/>
<evidence type="ECO:0000256" key="3">
    <source>
        <dbReference type="ARBA" id="ARBA00022722"/>
    </source>
</evidence>
<dbReference type="CDD" id="cd09871">
    <property type="entry name" value="PIN_MtVapC28-VapC30-like"/>
    <property type="match status" value="1"/>
</dbReference>
<dbReference type="SUPFAM" id="SSF88723">
    <property type="entry name" value="PIN domain-like"/>
    <property type="match status" value="1"/>
</dbReference>
<feature type="binding site" evidence="8">
    <location>
        <position position="97"/>
    </location>
    <ligand>
        <name>Mg(2+)</name>
        <dbReference type="ChEBI" id="CHEBI:18420"/>
    </ligand>
</feature>
<dbReference type="InterPro" id="IPR002716">
    <property type="entry name" value="PIN_dom"/>
</dbReference>
<dbReference type="AlphaFoldDB" id="A0A0P6VI02"/>
<dbReference type="RefSeq" id="WP_054357841.1">
    <property type="nucleotide sequence ID" value="NZ_LJYW01000001.1"/>
</dbReference>
<comment type="similarity">
    <text evidence="7 8">Belongs to the PINc/VapC protein family.</text>
</comment>
<keyword evidence="11" id="KW-1185">Reference proteome</keyword>
<evidence type="ECO:0000313" key="11">
    <source>
        <dbReference type="Proteomes" id="UP000048984"/>
    </source>
</evidence>
<keyword evidence="3 8" id="KW-0540">Nuclease</keyword>
<evidence type="ECO:0000256" key="8">
    <source>
        <dbReference type="HAMAP-Rule" id="MF_00265"/>
    </source>
</evidence>
<evidence type="ECO:0000313" key="10">
    <source>
        <dbReference type="EMBL" id="KPL51678.1"/>
    </source>
</evidence>
<dbReference type="EMBL" id="LJYW01000001">
    <property type="protein sequence ID" value="KPL51678.1"/>
    <property type="molecule type" value="Genomic_DNA"/>
</dbReference>
<dbReference type="GO" id="GO:0090729">
    <property type="term" value="F:toxin activity"/>
    <property type="evidence" value="ECO:0007669"/>
    <property type="project" value="UniProtKB-KW"/>
</dbReference>
<dbReference type="InterPro" id="IPR029060">
    <property type="entry name" value="PIN-like_dom_sf"/>
</dbReference>
<feature type="domain" description="PIN" evidence="9">
    <location>
        <begin position="2"/>
        <end position="122"/>
    </location>
</feature>
<evidence type="ECO:0000259" key="9">
    <source>
        <dbReference type="Pfam" id="PF01850"/>
    </source>
</evidence>
<dbReference type="EC" id="3.1.-.-" evidence="8"/>
<reference evidence="10 11" key="2">
    <citation type="submission" date="2015-10" db="EMBL/GenBank/DDBJ databases">
        <title>Draft Genome Sequence of Prosthecomicrobium hirschii ATCC 27832.</title>
        <authorList>
            <person name="Daniel J."/>
            <person name="Givan S.A."/>
            <person name="Brun Y.V."/>
            <person name="Brown P.J."/>
        </authorList>
    </citation>
    <scope>NUCLEOTIDE SEQUENCE [LARGE SCALE GENOMIC DNA]</scope>
    <source>
        <strain evidence="10 11">16</strain>
    </source>
</reference>
<dbReference type="PANTHER" id="PTHR33653">
    <property type="entry name" value="RIBONUCLEASE VAPC2"/>
    <property type="match status" value="1"/>
</dbReference>
<sequence>MIAVDTSALVAVLQREAGFELISRSLVEADRRVISAGTLTEAKIVAVMRGYLEELNELIDALHVEVVAVDADTADTAAAAYRRWGKGFDRAGLNFGDCFAYCLAKHLDCPLLFVGNDFAATDVVVALPPM</sequence>
<proteinExistence type="inferred from homology"/>
<gene>
    <name evidence="8" type="primary">vapC</name>
    <name evidence="10" type="ORF">ABB55_05085</name>
</gene>
<dbReference type="InterPro" id="IPR022907">
    <property type="entry name" value="VapC_family"/>
</dbReference>
<feature type="binding site" evidence="8">
    <location>
        <position position="5"/>
    </location>
    <ligand>
        <name>Mg(2+)</name>
        <dbReference type="ChEBI" id="CHEBI:18420"/>
    </ligand>
</feature>
<keyword evidence="2 8" id="KW-1277">Toxin-antitoxin system</keyword>
<dbReference type="Gene3D" id="3.40.50.1010">
    <property type="entry name" value="5'-nuclease"/>
    <property type="match status" value="1"/>
</dbReference>
<evidence type="ECO:0000256" key="7">
    <source>
        <dbReference type="ARBA" id="ARBA00038093"/>
    </source>
</evidence>
<dbReference type="GO" id="GO:0004540">
    <property type="term" value="F:RNA nuclease activity"/>
    <property type="evidence" value="ECO:0007669"/>
    <property type="project" value="InterPro"/>
</dbReference>
<dbReference type="Pfam" id="PF01850">
    <property type="entry name" value="PIN"/>
    <property type="match status" value="1"/>
</dbReference>
<dbReference type="GO" id="GO:0016787">
    <property type="term" value="F:hydrolase activity"/>
    <property type="evidence" value="ECO:0007669"/>
    <property type="project" value="UniProtKB-KW"/>
</dbReference>
<keyword evidence="4 8" id="KW-0479">Metal-binding</keyword>
<name>A0A0P6VI02_9HYPH</name>
<comment type="cofactor">
    <cofactor evidence="1 8">
        <name>Mg(2+)</name>
        <dbReference type="ChEBI" id="CHEBI:18420"/>
    </cofactor>
</comment>
<comment type="function">
    <text evidence="8">Toxic component of a toxin-antitoxin (TA) system. An RNase.</text>
</comment>
<reference evidence="10 11" key="1">
    <citation type="submission" date="2015-09" db="EMBL/GenBank/DDBJ databases">
        <authorList>
            <person name="Jackson K.R."/>
            <person name="Lunt B.L."/>
            <person name="Fisher J.N.B."/>
            <person name="Gardner A.V."/>
            <person name="Bailey M.E."/>
            <person name="Deus L.M."/>
            <person name="Earl A.S."/>
            <person name="Gibby P.D."/>
            <person name="Hartmann K.A."/>
            <person name="Liu J.E."/>
            <person name="Manci A.M."/>
            <person name="Nielsen D.A."/>
            <person name="Solomon M.B."/>
            <person name="Breakwell D.P."/>
            <person name="Burnett S.H."/>
            <person name="Grose J.H."/>
        </authorList>
    </citation>
    <scope>NUCLEOTIDE SEQUENCE [LARGE SCALE GENOMIC DNA]</scope>
    <source>
        <strain evidence="10 11">16</strain>
    </source>
</reference>
<dbReference type="PANTHER" id="PTHR33653:SF1">
    <property type="entry name" value="RIBONUCLEASE VAPC2"/>
    <property type="match status" value="1"/>
</dbReference>
<dbReference type="GO" id="GO:0000287">
    <property type="term" value="F:magnesium ion binding"/>
    <property type="evidence" value="ECO:0007669"/>
    <property type="project" value="UniProtKB-UniRule"/>
</dbReference>
<dbReference type="HAMAP" id="MF_00265">
    <property type="entry name" value="VapC_Nob1"/>
    <property type="match status" value="1"/>
</dbReference>
<organism evidence="10 11">
    <name type="scientific">Prosthecodimorpha hirschii</name>
    <dbReference type="NCBI Taxonomy" id="665126"/>
    <lineage>
        <taxon>Bacteria</taxon>
        <taxon>Pseudomonadati</taxon>
        <taxon>Pseudomonadota</taxon>
        <taxon>Alphaproteobacteria</taxon>
        <taxon>Hyphomicrobiales</taxon>
        <taxon>Ancalomicrobiaceae</taxon>
        <taxon>Prosthecodimorpha</taxon>
    </lineage>
</organism>